<comment type="subcellular location">
    <subcellularLocation>
        <location evidence="1">Membrane</location>
        <topology evidence="1">Multi-pass membrane protein</topology>
    </subcellularLocation>
</comment>
<sequence length="725" mass="78742">MCSGSIHQSASHVFPSAHHWISLVGNNSQIYVKKGSDTSVPRRRSSSLCYSNSPITTVVINNYSSSNSDGSNSSNSNSSNSTNNGNNNNNNNNNTLILRTSSAVISTANPLPHHPSHSSCSPPCVTTGTTTTIPTGTTTIPTPTIPTPTGTTAPTPFIHSAPSNYYPCSPLKSSSLLPNTQSHLPTANTTDTITTGSSSSSSHLILPTAVLLSPLRPLETSIPTSIPTTGFSLSSMSVSDLNMSGRAALANNNNNSNNNNNNHHSSTTTDINSYYNKTGIHHNRDAASQVKPSLVDPIDFSGHHLHSLNDRSRHTDRPHPELKINVHAQYSSSSSVPQSPSYAFNTSFSVPLPFGLQKLLPTHKSWSPLSILPSWASSPSLSDFLTLDSVKFTIMCLLWYSFSALTSNSGKQILNEYKHPISLTYAQFGLVSICCALAASLRLGTTRLRPPTAEILWTTLPLAFFQIFGHIFSSVAMSFVSVSFANTIKALSPLFTILLYRAIYKIKYSSKVYLALAPLTMGVMLVCATELKFHSIGFLCALASTFIFVIQNVFSKKLFNNAASHAASDATKIDKINLLFYSATTAFILMFPIWAYYEAADFFSVDSAPLTAHLSFLFILNGIFNFLQSVMAFWILSLTSPVTYSIASLVKRIFVITASIFYFQDKVSVTQAAGISMTFFGLWLYGQAKREVSRAEVQISAIQETQSAYSLPSYTMLGKDSTDRE</sequence>
<dbReference type="PANTHER" id="PTHR11132">
    <property type="entry name" value="SOLUTE CARRIER FAMILY 35"/>
    <property type="match status" value="1"/>
</dbReference>
<feature type="transmembrane region" description="Helical" evidence="6">
    <location>
        <begin position="643"/>
        <end position="663"/>
    </location>
</feature>
<reference evidence="8 9" key="1">
    <citation type="submission" date="2021-02" db="EMBL/GenBank/DDBJ databases">
        <title>Variation within the Batrachochytrium salamandrivorans European outbreak.</title>
        <authorList>
            <person name="Kelly M."/>
            <person name="Pasmans F."/>
            <person name="Shea T.P."/>
            <person name="Munoz J.F."/>
            <person name="Carranza S."/>
            <person name="Cuomo C.A."/>
            <person name="Martel A."/>
        </authorList>
    </citation>
    <scope>NUCLEOTIDE SEQUENCE [LARGE SCALE GENOMIC DNA]</scope>
    <source>
        <strain evidence="8 9">AMFP18/2</strain>
    </source>
</reference>
<feature type="transmembrane region" description="Helical" evidence="6">
    <location>
        <begin position="512"/>
        <end position="529"/>
    </location>
</feature>
<proteinExistence type="predicted"/>
<evidence type="ECO:0000259" key="7">
    <source>
        <dbReference type="Pfam" id="PF03151"/>
    </source>
</evidence>
<evidence type="ECO:0000256" key="3">
    <source>
        <dbReference type="ARBA" id="ARBA00022989"/>
    </source>
</evidence>
<keyword evidence="2 6" id="KW-0812">Transmembrane</keyword>
<evidence type="ECO:0000256" key="6">
    <source>
        <dbReference type="SAM" id="Phobius"/>
    </source>
</evidence>
<feature type="transmembrane region" description="Helical" evidence="6">
    <location>
        <begin position="616"/>
        <end position="636"/>
    </location>
</feature>
<dbReference type="InterPro" id="IPR037185">
    <property type="entry name" value="EmrE-like"/>
</dbReference>
<comment type="caution">
    <text evidence="8">The sequence shown here is derived from an EMBL/GenBank/DDBJ whole genome shotgun (WGS) entry which is preliminary data.</text>
</comment>
<feature type="region of interest" description="Disordered" evidence="5">
    <location>
        <begin position="247"/>
        <end position="276"/>
    </location>
</feature>
<feature type="transmembrane region" description="Helical" evidence="6">
    <location>
        <begin position="576"/>
        <end position="596"/>
    </location>
</feature>
<evidence type="ECO:0000313" key="9">
    <source>
        <dbReference type="Proteomes" id="UP001648503"/>
    </source>
</evidence>
<feature type="transmembrane region" description="Helical" evidence="6">
    <location>
        <begin position="535"/>
        <end position="555"/>
    </location>
</feature>
<feature type="transmembrane region" description="Helical" evidence="6">
    <location>
        <begin position="422"/>
        <end position="443"/>
    </location>
</feature>
<feature type="transmembrane region" description="Helical" evidence="6">
    <location>
        <begin position="479"/>
        <end position="500"/>
    </location>
</feature>
<feature type="transmembrane region" description="Helical" evidence="6">
    <location>
        <begin position="669"/>
        <end position="686"/>
    </location>
</feature>
<evidence type="ECO:0000313" key="8">
    <source>
        <dbReference type="EMBL" id="KAH6595846.1"/>
    </source>
</evidence>
<protein>
    <recommendedName>
        <fullName evidence="7">Sugar phosphate transporter domain-containing protein</fullName>
    </recommendedName>
</protein>
<name>A0ABQ8FFP6_9FUNG</name>
<dbReference type="Proteomes" id="UP001648503">
    <property type="component" value="Unassembled WGS sequence"/>
</dbReference>
<dbReference type="InterPro" id="IPR004853">
    <property type="entry name" value="Sugar_P_trans_dom"/>
</dbReference>
<feature type="compositionally biased region" description="Low complexity" evidence="5">
    <location>
        <begin position="61"/>
        <end position="94"/>
    </location>
</feature>
<dbReference type="EMBL" id="JAFCIX010000271">
    <property type="protein sequence ID" value="KAH6595846.1"/>
    <property type="molecule type" value="Genomic_DNA"/>
</dbReference>
<organism evidence="8 9">
    <name type="scientific">Batrachochytrium salamandrivorans</name>
    <dbReference type="NCBI Taxonomy" id="1357716"/>
    <lineage>
        <taxon>Eukaryota</taxon>
        <taxon>Fungi</taxon>
        <taxon>Fungi incertae sedis</taxon>
        <taxon>Chytridiomycota</taxon>
        <taxon>Chytridiomycota incertae sedis</taxon>
        <taxon>Chytridiomycetes</taxon>
        <taxon>Rhizophydiales</taxon>
        <taxon>Rhizophydiales incertae sedis</taxon>
        <taxon>Batrachochytrium</taxon>
    </lineage>
</organism>
<gene>
    <name evidence="8" type="ORF">BASA50_005573</name>
</gene>
<dbReference type="Pfam" id="PF03151">
    <property type="entry name" value="TPT"/>
    <property type="match status" value="1"/>
</dbReference>
<evidence type="ECO:0000256" key="5">
    <source>
        <dbReference type="SAM" id="MobiDB-lite"/>
    </source>
</evidence>
<keyword evidence="3 6" id="KW-1133">Transmembrane helix</keyword>
<keyword evidence="9" id="KW-1185">Reference proteome</keyword>
<feature type="compositionally biased region" description="Polar residues" evidence="5">
    <location>
        <begin position="267"/>
        <end position="276"/>
    </location>
</feature>
<feature type="domain" description="Sugar phosphate transporter" evidence="7">
    <location>
        <begin position="391"/>
        <end position="685"/>
    </location>
</feature>
<dbReference type="InterPro" id="IPR050186">
    <property type="entry name" value="TPT_transporter"/>
</dbReference>
<feature type="compositionally biased region" description="Low complexity" evidence="5">
    <location>
        <begin position="251"/>
        <end position="266"/>
    </location>
</feature>
<keyword evidence="4 6" id="KW-0472">Membrane</keyword>
<accession>A0ABQ8FFP6</accession>
<dbReference type="SUPFAM" id="SSF103481">
    <property type="entry name" value="Multidrug resistance efflux transporter EmrE"/>
    <property type="match status" value="1"/>
</dbReference>
<evidence type="ECO:0000256" key="4">
    <source>
        <dbReference type="ARBA" id="ARBA00023136"/>
    </source>
</evidence>
<feature type="region of interest" description="Disordered" evidence="5">
    <location>
        <begin position="61"/>
        <end position="95"/>
    </location>
</feature>
<evidence type="ECO:0000256" key="2">
    <source>
        <dbReference type="ARBA" id="ARBA00022692"/>
    </source>
</evidence>
<feature type="transmembrane region" description="Helical" evidence="6">
    <location>
        <begin position="455"/>
        <end position="473"/>
    </location>
</feature>
<evidence type="ECO:0000256" key="1">
    <source>
        <dbReference type="ARBA" id="ARBA00004141"/>
    </source>
</evidence>